<sequence length="296" mass="31189">MLMITDPVTRNGRIKVDPDRSENLSRLKTGYPKWRGRGVSGNDGDLFAEWSGTLPGTTAICEYDPGKSATFGIVVSPNQTVAVEIDSKTFKTYIAAANKLINSISEVKDPFKFNGSLKGSLSHCDMYDDGEALGRSLTLGGTDSIDCTLLDLKKVVPATTPAVSLRVGWKNHALTISISGNFEGKREPWIASNGSISGGCGASLTGEGKLGLATEKGDIGVVLGATGSKSIKANGIITGEKRTIYAQGSGEAGMLKVEGSLKVRFGPLGERQVGSVDFTIFESDAGETEKLTLISF</sequence>
<name>A0ABW2L9U3_9BACT</name>
<protein>
    <submittedName>
        <fullName evidence="1">Uncharacterized protein</fullName>
    </submittedName>
</protein>
<comment type="caution">
    <text evidence="1">The sequence shown here is derived from an EMBL/GenBank/DDBJ whole genome shotgun (WGS) entry which is preliminary data.</text>
</comment>
<dbReference type="RefSeq" id="WP_379715591.1">
    <property type="nucleotide sequence ID" value="NZ_JBHTBS010000013.1"/>
</dbReference>
<dbReference type="EMBL" id="JBHTBS010000013">
    <property type="protein sequence ID" value="MFC7339211.1"/>
    <property type="molecule type" value="Genomic_DNA"/>
</dbReference>
<reference evidence="2" key="1">
    <citation type="journal article" date="2019" name="Int. J. Syst. Evol. Microbiol.">
        <title>The Global Catalogue of Microorganisms (GCM) 10K type strain sequencing project: providing services to taxonomists for standard genome sequencing and annotation.</title>
        <authorList>
            <consortium name="The Broad Institute Genomics Platform"/>
            <consortium name="The Broad Institute Genome Sequencing Center for Infectious Disease"/>
            <person name="Wu L."/>
            <person name="Ma J."/>
        </authorList>
    </citation>
    <scope>NUCLEOTIDE SEQUENCE [LARGE SCALE GENOMIC DNA]</scope>
    <source>
        <strain evidence="2">CGMCC 4.1467</strain>
    </source>
</reference>
<dbReference type="Proteomes" id="UP001596472">
    <property type="component" value="Unassembled WGS sequence"/>
</dbReference>
<evidence type="ECO:0000313" key="1">
    <source>
        <dbReference type="EMBL" id="MFC7339211.1"/>
    </source>
</evidence>
<accession>A0ABW2L9U3</accession>
<evidence type="ECO:0000313" key="2">
    <source>
        <dbReference type="Proteomes" id="UP001596472"/>
    </source>
</evidence>
<proteinExistence type="predicted"/>
<keyword evidence="2" id="KW-1185">Reference proteome</keyword>
<gene>
    <name evidence="1" type="ORF">ACFQY0_18600</name>
</gene>
<organism evidence="1 2">
    <name type="scientific">Haloferula chungangensis</name>
    <dbReference type="NCBI Taxonomy" id="1048331"/>
    <lineage>
        <taxon>Bacteria</taxon>
        <taxon>Pseudomonadati</taxon>
        <taxon>Verrucomicrobiota</taxon>
        <taxon>Verrucomicrobiia</taxon>
        <taxon>Verrucomicrobiales</taxon>
        <taxon>Verrucomicrobiaceae</taxon>
        <taxon>Haloferula</taxon>
    </lineage>
</organism>